<reference evidence="1" key="1">
    <citation type="submission" date="2022-12" db="EMBL/GenBank/DDBJ databases">
        <title>Genome Sequence of Lasiodiplodia mahajangana.</title>
        <authorList>
            <person name="Buettner E."/>
        </authorList>
    </citation>
    <scope>NUCLEOTIDE SEQUENCE</scope>
    <source>
        <strain evidence="1">VT137</strain>
    </source>
</reference>
<name>A0ACC2JXC5_9PEZI</name>
<dbReference type="Proteomes" id="UP001153332">
    <property type="component" value="Unassembled WGS sequence"/>
</dbReference>
<gene>
    <name evidence="1" type="ORF">O1611_g1549</name>
</gene>
<keyword evidence="2" id="KW-1185">Reference proteome</keyword>
<evidence type="ECO:0000313" key="2">
    <source>
        <dbReference type="Proteomes" id="UP001153332"/>
    </source>
</evidence>
<dbReference type="EMBL" id="JAPUUL010000184">
    <property type="protein sequence ID" value="KAJ8132076.1"/>
    <property type="molecule type" value="Genomic_DNA"/>
</dbReference>
<accession>A0ACC2JXC5</accession>
<comment type="caution">
    <text evidence="1">The sequence shown here is derived from an EMBL/GenBank/DDBJ whole genome shotgun (WGS) entry which is preliminary data.</text>
</comment>
<organism evidence="1 2">
    <name type="scientific">Lasiodiplodia mahajangana</name>
    <dbReference type="NCBI Taxonomy" id="1108764"/>
    <lineage>
        <taxon>Eukaryota</taxon>
        <taxon>Fungi</taxon>
        <taxon>Dikarya</taxon>
        <taxon>Ascomycota</taxon>
        <taxon>Pezizomycotina</taxon>
        <taxon>Dothideomycetes</taxon>
        <taxon>Dothideomycetes incertae sedis</taxon>
        <taxon>Botryosphaeriales</taxon>
        <taxon>Botryosphaeriaceae</taxon>
        <taxon>Lasiodiplodia</taxon>
    </lineage>
</organism>
<evidence type="ECO:0000313" key="1">
    <source>
        <dbReference type="EMBL" id="KAJ8132076.1"/>
    </source>
</evidence>
<proteinExistence type="predicted"/>
<sequence length="559" mass="62466">MSKLYDANEATQILALLKAKEPLITRMCQSGGAPGLSVGVIHHGTPLYSHHFGHRDVLAGQQPDDETTYFIGSLTKAMVSAVTGIYVHKGLLNWTTPVCQILPELDGQFGDRGSVMTVSDLLSHRTGISRNDALWLQSAGTILLKKDQALETWAAQPLVREFRADYLYNNYGYELVVRALERLTGQSLGTCLQNEIFEPLGMTRTSLDESLPSDTNFAKAYFALQNASPFEVPIPTISDKTIMSGAGSVRSCTRDLLLFYSSFMHATNDQFTNKSMSTLGSPFKHLLTILRPHNQLTSFISLRESYALGWGRAELPCTLGVFNYNKYLVPAMPTIGYNAPSRLVVYHGGSMQGFSSAVYLLPETETAIFTLQNSTGLCDPCDWVPQLFIENVFTRPQSQQQMVTDDDFERLVAVASETGKGLASKIQDQLQQAREPNTKHRDLKVYVGKYWNSPRTFCIGISAVEEKEEEGGYLSMCLQGNVIEKYKLRHYHHDVFVWNESHDATAKRGRFQTRPLCSYKIEFGSLETDKEKPGSIDCLRWAFDETHPVPGTFTRDDVA</sequence>
<protein>
    <submittedName>
        <fullName evidence="1">Uncharacterized protein</fullName>
    </submittedName>
</protein>